<evidence type="ECO:0000313" key="2">
    <source>
        <dbReference type="Proteomes" id="UP000187203"/>
    </source>
</evidence>
<sequence length="50" mass="5766">MRSVYIRERVEISSFRGGDAELAVSHLERGKISVATLDFGYYCFEYKMSP</sequence>
<comment type="caution">
    <text evidence="1">The sequence shown here is derived from an EMBL/GenBank/DDBJ whole genome shotgun (WGS) entry which is preliminary data.</text>
</comment>
<dbReference type="Proteomes" id="UP000187203">
    <property type="component" value="Unassembled WGS sequence"/>
</dbReference>
<gene>
    <name evidence="1" type="ORF">COLO4_05979</name>
</gene>
<reference evidence="2" key="1">
    <citation type="submission" date="2013-09" db="EMBL/GenBank/DDBJ databases">
        <title>Corchorus olitorius genome sequencing.</title>
        <authorList>
            <person name="Alam M."/>
            <person name="Haque M.S."/>
            <person name="Islam M.S."/>
            <person name="Emdad E.M."/>
            <person name="Islam M.M."/>
            <person name="Ahmed B."/>
            <person name="Halim A."/>
            <person name="Hossen Q.M.M."/>
            <person name="Hossain M.Z."/>
            <person name="Ahmed R."/>
            <person name="Khan M.M."/>
            <person name="Islam R."/>
            <person name="Rashid M.M."/>
            <person name="Khan S.A."/>
            <person name="Rahman M.S."/>
            <person name="Alam M."/>
            <person name="Yahiya A.S."/>
            <person name="Khan M.S."/>
            <person name="Azam M.S."/>
            <person name="Haque T."/>
            <person name="Lashkar M.Z.H."/>
            <person name="Akhand A.I."/>
            <person name="Morshed G."/>
            <person name="Roy S."/>
            <person name="Uddin K.S."/>
            <person name="Rabeya T."/>
            <person name="Hossain A.S."/>
            <person name="Chowdhury A."/>
            <person name="Snigdha A.R."/>
            <person name="Mortoza M.S."/>
            <person name="Matin S.A."/>
            <person name="Hoque S.M.E."/>
            <person name="Islam M.K."/>
            <person name="Roy D.K."/>
            <person name="Haider R."/>
            <person name="Moosa M.M."/>
            <person name="Elias S.M."/>
            <person name="Hasan A.M."/>
            <person name="Jahan S."/>
            <person name="Shafiuddin M."/>
            <person name="Mahmood N."/>
            <person name="Shommy N.S."/>
        </authorList>
    </citation>
    <scope>NUCLEOTIDE SEQUENCE [LARGE SCALE GENOMIC DNA]</scope>
    <source>
        <strain evidence="2">cv. O-4</strain>
    </source>
</reference>
<evidence type="ECO:0000313" key="1">
    <source>
        <dbReference type="EMBL" id="OMP08937.1"/>
    </source>
</evidence>
<dbReference type="EMBL" id="AWUE01012539">
    <property type="protein sequence ID" value="OMP08937.1"/>
    <property type="molecule type" value="Genomic_DNA"/>
</dbReference>
<dbReference type="AlphaFoldDB" id="A0A1R3KPC4"/>
<proteinExistence type="predicted"/>
<accession>A0A1R3KPC4</accession>
<organism evidence="1 2">
    <name type="scientific">Corchorus olitorius</name>
    <dbReference type="NCBI Taxonomy" id="93759"/>
    <lineage>
        <taxon>Eukaryota</taxon>
        <taxon>Viridiplantae</taxon>
        <taxon>Streptophyta</taxon>
        <taxon>Embryophyta</taxon>
        <taxon>Tracheophyta</taxon>
        <taxon>Spermatophyta</taxon>
        <taxon>Magnoliopsida</taxon>
        <taxon>eudicotyledons</taxon>
        <taxon>Gunneridae</taxon>
        <taxon>Pentapetalae</taxon>
        <taxon>rosids</taxon>
        <taxon>malvids</taxon>
        <taxon>Malvales</taxon>
        <taxon>Malvaceae</taxon>
        <taxon>Grewioideae</taxon>
        <taxon>Apeibeae</taxon>
        <taxon>Corchorus</taxon>
    </lineage>
</organism>
<keyword evidence="2" id="KW-1185">Reference proteome</keyword>
<protein>
    <submittedName>
        <fullName evidence="1">Uncharacterized protein</fullName>
    </submittedName>
</protein>
<name>A0A1R3KPC4_9ROSI</name>